<dbReference type="InterPro" id="IPR036264">
    <property type="entry name" value="Bact_exopeptidase_dim_dom"/>
</dbReference>
<keyword evidence="1" id="KW-1185">Reference proteome</keyword>
<organism evidence="1 2">
    <name type="scientific">Panagrolaimus superbus</name>
    <dbReference type="NCBI Taxonomy" id="310955"/>
    <lineage>
        <taxon>Eukaryota</taxon>
        <taxon>Metazoa</taxon>
        <taxon>Ecdysozoa</taxon>
        <taxon>Nematoda</taxon>
        <taxon>Chromadorea</taxon>
        <taxon>Rhabditida</taxon>
        <taxon>Tylenchina</taxon>
        <taxon>Panagrolaimomorpha</taxon>
        <taxon>Panagrolaimoidea</taxon>
        <taxon>Panagrolaimidae</taxon>
        <taxon>Panagrolaimus</taxon>
    </lineage>
</organism>
<protein>
    <submittedName>
        <fullName evidence="2">Aminobenzoyl-glutamate utilization protein A</fullName>
    </submittedName>
</protein>
<dbReference type="GO" id="GO:0016805">
    <property type="term" value="F:dipeptidase activity"/>
    <property type="evidence" value="ECO:0007669"/>
    <property type="project" value="TreeGrafter"/>
</dbReference>
<dbReference type="NCBIfam" id="TIGR01891">
    <property type="entry name" value="amidohydrolases"/>
    <property type="match status" value="1"/>
</dbReference>
<dbReference type="GO" id="GO:0005737">
    <property type="term" value="C:cytoplasm"/>
    <property type="evidence" value="ECO:0007669"/>
    <property type="project" value="TreeGrafter"/>
</dbReference>
<accession>A0A914YKN0</accession>
<dbReference type="GO" id="GO:0071713">
    <property type="term" value="F:para-aminobenzoyl-glutamate hydrolase activity"/>
    <property type="evidence" value="ECO:0007669"/>
    <property type="project" value="TreeGrafter"/>
</dbReference>
<dbReference type="InterPro" id="IPR017439">
    <property type="entry name" value="Amidohydrolase"/>
</dbReference>
<dbReference type="Proteomes" id="UP000887577">
    <property type="component" value="Unplaced"/>
</dbReference>
<dbReference type="InterPro" id="IPR002933">
    <property type="entry name" value="Peptidase_M20"/>
</dbReference>
<evidence type="ECO:0000313" key="2">
    <source>
        <dbReference type="WBParaSite" id="PSU_v2.g19901.t1"/>
    </source>
</evidence>
<dbReference type="WBParaSite" id="PSU_v2.g19901.t1">
    <property type="protein sequence ID" value="PSU_v2.g19901.t1"/>
    <property type="gene ID" value="PSU_v2.g19901"/>
</dbReference>
<dbReference type="Pfam" id="PF01546">
    <property type="entry name" value="Peptidase_M20"/>
    <property type="match status" value="1"/>
</dbReference>
<dbReference type="SUPFAM" id="SSF55031">
    <property type="entry name" value="Bacterial exopeptidase dimerisation domain"/>
    <property type="match status" value="1"/>
</dbReference>
<proteinExistence type="predicted"/>
<evidence type="ECO:0000313" key="1">
    <source>
        <dbReference type="Proteomes" id="UP000887577"/>
    </source>
</evidence>
<reference evidence="2" key="1">
    <citation type="submission" date="2022-11" db="UniProtKB">
        <authorList>
            <consortium name="WormBaseParasite"/>
        </authorList>
    </citation>
    <scope>IDENTIFICATION</scope>
</reference>
<dbReference type="AlphaFoldDB" id="A0A914YKN0"/>
<dbReference type="InterPro" id="IPR052030">
    <property type="entry name" value="Peptidase_M20/M20A_hydrolases"/>
</dbReference>
<dbReference type="PANTHER" id="PTHR30575">
    <property type="entry name" value="PEPTIDASE M20"/>
    <property type="match status" value="1"/>
</dbReference>
<sequence length="496" mass="52873">MTGKVMESLNQFVNSLAPKLSHWRRDFHHYAESGWVEFRTATLVAEELHQLGYSLALGREVVNESSRMGLPDEFTLQREFERARQQGALAQWIAAFEGGFTGIVATLDTGRPGPVMAFRVDMDALDLSEEQDVSHRPYRDGFASCNAGMMHACGHDGHTAIGLGLAHTLKQFESGLHGVIKLIFQPAEEGTRGARAMVDAGVVDDVDYFTAVHIGTGVPAGTVVCGSDNFMGKPPNLTRTSPAGSGRNVVPASALLKVETRGASDVINQYVFDRAQQAIQGAATMYGVGVETRLMGAATASSPSPQWVAWLQSQAAQVAGVNQAIERVEAPAGSEDATLMMARVQQHQGQASYQVLAIAVETLARTALNFPGREVSDAGNLSFIDDAIEADRQRYTDIADQIWDHPETRFEEFWSAEHLASALESAGFTVTRNVGNIPNAFIASFGQGKPVIALLGEYDALAGLSQQAGCAPTSVTPGENGHGCGHIAGTAAFAAA</sequence>
<dbReference type="PANTHER" id="PTHR30575:SF3">
    <property type="entry name" value="PEPTIDASE M20 DIMERISATION DOMAIN-CONTAINING PROTEIN"/>
    <property type="match status" value="1"/>
</dbReference>
<dbReference type="Gene3D" id="3.40.630.10">
    <property type="entry name" value="Zn peptidases"/>
    <property type="match status" value="3"/>
</dbReference>
<dbReference type="GO" id="GO:0046657">
    <property type="term" value="P:folic acid catabolic process"/>
    <property type="evidence" value="ECO:0007669"/>
    <property type="project" value="TreeGrafter"/>
</dbReference>
<dbReference type="SUPFAM" id="SSF53187">
    <property type="entry name" value="Zn-dependent exopeptidases"/>
    <property type="match status" value="2"/>
</dbReference>
<name>A0A914YKN0_9BILA</name>